<dbReference type="GO" id="GO:0020037">
    <property type="term" value="F:heme binding"/>
    <property type="evidence" value="ECO:0007669"/>
    <property type="project" value="InterPro"/>
</dbReference>
<name>A0A432MRW3_9BACT</name>
<dbReference type="InterPro" id="IPR036909">
    <property type="entry name" value="Cyt_c-like_dom_sf"/>
</dbReference>
<evidence type="ECO:0000313" key="8">
    <source>
        <dbReference type="EMBL" id="RUL89727.1"/>
    </source>
</evidence>
<organism evidence="8 9">
    <name type="scientific">Tautonia sociabilis</name>
    <dbReference type="NCBI Taxonomy" id="2080755"/>
    <lineage>
        <taxon>Bacteria</taxon>
        <taxon>Pseudomonadati</taxon>
        <taxon>Planctomycetota</taxon>
        <taxon>Planctomycetia</taxon>
        <taxon>Isosphaerales</taxon>
        <taxon>Isosphaeraceae</taxon>
        <taxon>Tautonia</taxon>
    </lineage>
</organism>
<evidence type="ECO:0000256" key="4">
    <source>
        <dbReference type="PROSITE-ProRule" id="PRU00433"/>
    </source>
</evidence>
<dbReference type="Pfam" id="PF06439">
    <property type="entry name" value="3keto-disac_hyd"/>
    <property type="match status" value="1"/>
</dbReference>
<dbReference type="InterPro" id="IPR009056">
    <property type="entry name" value="Cyt_c-like_dom"/>
</dbReference>
<gene>
    <name evidence="8" type="ORF">TsocGM_00750</name>
</gene>
<keyword evidence="6" id="KW-0732">Signal</keyword>
<dbReference type="InterPro" id="IPR010496">
    <property type="entry name" value="AL/BT2_dom"/>
</dbReference>
<dbReference type="Proteomes" id="UP000280296">
    <property type="component" value="Unassembled WGS sequence"/>
</dbReference>
<dbReference type="PANTHER" id="PTHR33546">
    <property type="entry name" value="LARGE, MULTIFUNCTIONAL SECRETED PROTEIN-RELATED"/>
    <property type="match status" value="1"/>
</dbReference>
<dbReference type="Gene3D" id="1.10.760.10">
    <property type="entry name" value="Cytochrome c-like domain"/>
    <property type="match status" value="1"/>
</dbReference>
<feature type="signal peptide" evidence="6">
    <location>
        <begin position="1"/>
        <end position="27"/>
    </location>
</feature>
<dbReference type="Gene3D" id="2.60.120.560">
    <property type="entry name" value="Exo-inulinase, domain 1"/>
    <property type="match status" value="1"/>
</dbReference>
<dbReference type="InterPro" id="IPR011042">
    <property type="entry name" value="6-blade_b-propeller_TolB-like"/>
</dbReference>
<dbReference type="InterPro" id="IPR013427">
    <property type="entry name" value="Haem-bd_dom_put"/>
</dbReference>
<dbReference type="Gene3D" id="2.120.10.30">
    <property type="entry name" value="TolB, C-terminal domain"/>
    <property type="match status" value="1"/>
</dbReference>
<dbReference type="OrthoDB" id="223239at2"/>
<dbReference type="SUPFAM" id="SSF50952">
    <property type="entry name" value="Soluble quinoprotein glucose dehydrogenase"/>
    <property type="match status" value="1"/>
</dbReference>
<keyword evidence="3 4" id="KW-0408">Iron</keyword>
<evidence type="ECO:0000256" key="3">
    <source>
        <dbReference type="ARBA" id="ARBA00023004"/>
    </source>
</evidence>
<keyword evidence="2 4" id="KW-0479">Metal-binding</keyword>
<keyword evidence="1 4" id="KW-0349">Heme</keyword>
<feature type="region of interest" description="Disordered" evidence="5">
    <location>
        <begin position="238"/>
        <end position="271"/>
    </location>
</feature>
<evidence type="ECO:0000256" key="1">
    <source>
        <dbReference type="ARBA" id="ARBA00022617"/>
    </source>
</evidence>
<evidence type="ECO:0000259" key="7">
    <source>
        <dbReference type="PROSITE" id="PS51007"/>
    </source>
</evidence>
<dbReference type="PROSITE" id="PS51007">
    <property type="entry name" value="CYTC"/>
    <property type="match status" value="1"/>
</dbReference>
<feature type="chain" id="PRO_5019454467" evidence="6">
    <location>
        <begin position="28"/>
        <end position="1087"/>
    </location>
</feature>
<evidence type="ECO:0000256" key="5">
    <source>
        <dbReference type="SAM" id="MobiDB-lite"/>
    </source>
</evidence>
<feature type="domain" description="Cytochrome c" evidence="7">
    <location>
        <begin position="941"/>
        <end position="1079"/>
    </location>
</feature>
<evidence type="ECO:0000256" key="2">
    <source>
        <dbReference type="ARBA" id="ARBA00022723"/>
    </source>
</evidence>
<evidence type="ECO:0000313" key="9">
    <source>
        <dbReference type="Proteomes" id="UP000280296"/>
    </source>
</evidence>
<reference evidence="8 9" key="1">
    <citation type="submission" date="2018-12" db="EMBL/GenBank/DDBJ databases">
        <authorList>
            <person name="Toschakov S.V."/>
        </authorList>
    </citation>
    <scope>NUCLEOTIDE SEQUENCE [LARGE SCALE GENOMIC DNA]</scope>
    <source>
        <strain evidence="8 9">GM2012</strain>
    </source>
</reference>
<feature type="compositionally biased region" description="Basic and acidic residues" evidence="5">
    <location>
        <begin position="238"/>
        <end position="257"/>
    </location>
</feature>
<proteinExistence type="predicted"/>
<dbReference type="PANTHER" id="PTHR33546:SF1">
    <property type="entry name" value="LARGE, MULTIFUNCTIONAL SECRETED PROTEIN"/>
    <property type="match status" value="1"/>
</dbReference>
<dbReference type="RefSeq" id="WP_126723402.1">
    <property type="nucleotide sequence ID" value="NZ_RYZH01000001.1"/>
</dbReference>
<dbReference type="Pfam" id="PF00034">
    <property type="entry name" value="Cytochrom_C"/>
    <property type="match status" value="1"/>
</dbReference>
<dbReference type="NCBIfam" id="TIGR02603">
    <property type="entry name" value="CxxCH_TIGR02603"/>
    <property type="match status" value="1"/>
</dbReference>
<dbReference type="InterPro" id="IPR011041">
    <property type="entry name" value="Quinoprot_gluc/sorb_DH_b-prop"/>
</dbReference>
<protein>
    <submittedName>
        <fullName evidence="8">DUF1080 domain-containing protein</fullName>
    </submittedName>
</protein>
<comment type="caution">
    <text evidence="8">The sequence shown here is derived from an EMBL/GenBank/DDBJ whole genome shotgun (WGS) entry which is preliminary data.</text>
</comment>
<reference evidence="8 9" key="2">
    <citation type="submission" date="2019-01" db="EMBL/GenBank/DDBJ databases">
        <title>Tautonia sociabilis, a novel thermotolerant planctomycete of Isosphaeraceae family, isolated from a 4000 m deep subterranean habitat.</title>
        <authorList>
            <person name="Kovaleva O.L."/>
            <person name="Elcheninov A.G."/>
            <person name="Van Heerden E."/>
            <person name="Toshchakov S.V."/>
            <person name="Novikov A."/>
            <person name="Bonch-Osmolovskaya E.A."/>
            <person name="Kublanov I.V."/>
        </authorList>
    </citation>
    <scope>NUCLEOTIDE SEQUENCE [LARGE SCALE GENOMIC DNA]</scope>
    <source>
        <strain evidence="8 9">GM2012</strain>
    </source>
</reference>
<dbReference type="AlphaFoldDB" id="A0A432MRW3"/>
<sequence length="1087" mass="120178">MPTRFSRLAALFGTAAAVALLHSLTGASPPPQEEGAFEPIFNGRDLTGWDGDPALWSVEDGAITGRTSADAPLSYNKFLIYRGEPVRNFELRAKFRLIGENNSGIQYRSTERPDVGEYSVAGYQADIHPNPDYLGMLYDERGRGIIAQSGQRVVVTPEGEKRVEGRVEGERPAVDLGEWNELSIVARGPRLVHRINGQTVVEVIDRQESERELEGLIALQVHAGPPMTVQFKDIELRRLPDGPGRGRGEDGRARQADPSKVVPASAEGPRATDPEALKVAEGFEVELLYSVPGQEQGSWVSMAVDPQGRLIVSDQYGKLYRVTPPPIGEPGGVVVEPIDVELGEAQGLLWAFDSLYVMVNRGGKYESGLYRVRDTDGDDMLDSVEQLRALEGGGEHGPHAIVPSPDGDSLFVVCGNGTRLTEYDATRVPPVWGEDQLLPRMPDGNGFMANVLAPGGCVYQVSPDGETWELVSIGYRNPYDLAFNRDGELFTYDADMEWDINTPWYRPTRINHVVSGSDYGWRNGAGKWPTYYLDSLPASVDIGPGSPTGITFGYGARFPARYQNALFICDWSYGKLYAVHLEPDGASYTGTAEEFLTGTPLPLTDLVINPADGAMYVTVGGRRTTSGLYRVTYTGDEPIRPEADSDAGAELREIRRRLEAYHGRRDSAAIDAIWSYLGHEDRFIRYAARVALEFQNGEFWHDRAVVEPDPQAAMNALLALIRVSSPDPEHRRPNDPPVDLELKERILDALDRVSAAWEAMTNSQKLDLLRVYAVLFNRMGPPDDEARAELISRFDASYPARSVELNAELTRLLVYLQAPEVASQAVALLEQAPTQEEQINLAQMLRVLKAGWTPELRERYFRWFTKAASYRGGSSFGNFVRNIKNDAVATLTDAERAALQPILEAQPDPSSTIPTVQRPFVKEWTLDELIPRLEEGLARGRDYDRGRRLFAETTCFACHRFAGEGGAVGPDLTGVAGRFSPRDLLESIVHPSKEISDQYQAITIATTDGRIVTGRIVNLNGDNLMIMTNMLDPNGLERVERSKIEELAPSPVSMMPEGLLNTMDEDEILDLLAYLLSRGDREAAMFE</sequence>
<dbReference type="GO" id="GO:0046872">
    <property type="term" value="F:metal ion binding"/>
    <property type="evidence" value="ECO:0007669"/>
    <property type="project" value="UniProtKB-KW"/>
</dbReference>
<dbReference type="GO" id="GO:0009055">
    <property type="term" value="F:electron transfer activity"/>
    <property type="evidence" value="ECO:0007669"/>
    <property type="project" value="InterPro"/>
</dbReference>
<dbReference type="SUPFAM" id="SSF46626">
    <property type="entry name" value="Cytochrome c"/>
    <property type="match status" value="1"/>
</dbReference>
<keyword evidence="9" id="KW-1185">Reference proteome</keyword>
<accession>A0A432MRW3</accession>
<evidence type="ECO:0000256" key="6">
    <source>
        <dbReference type="SAM" id="SignalP"/>
    </source>
</evidence>
<dbReference type="GO" id="GO:0016787">
    <property type="term" value="F:hydrolase activity"/>
    <property type="evidence" value="ECO:0007669"/>
    <property type="project" value="InterPro"/>
</dbReference>
<dbReference type="EMBL" id="RYZH01000001">
    <property type="protein sequence ID" value="RUL89727.1"/>
    <property type="molecule type" value="Genomic_DNA"/>
</dbReference>